<dbReference type="EMBL" id="HBUE01229527">
    <property type="protein sequence ID" value="CAG6544002.1"/>
    <property type="molecule type" value="Transcribed_RNA"/>
</dbReference>
<protein>
    <submittedName>
        <fullName evidence="2">(northern house mosquito) hypothetical protein</fullName>
    </submittedName>
</protein>
<keyword evidence="1" id="KW-0472">Membrane</keyword>
<evidence type="ECO:0000256" key="1">
    <source>
        <dbReference type="SAM" id="Phobius"/>
    </source>
</evidence>
<dbReference type="EMBL" id="HBUE01075909">
    <property type="protein sequence ID" value="CAG6474981.1"/>
    <property type="molecule type" value="Transcribed_RNA"/>
</dbReference>
<sequence length="120" mass="13058">MPLPLLLPPPPIGPPFLSVGEMVFLRLDDEDELAALLAATVEATAADTVVTRICDWDFFWLMLYNGWLCFRSGPPGPSLITTTVLLLLLLPCCWSCTSCCCCLALLALFICCIALCGLMM</sequence>
<dbReference type="EMBL" id="HBUE01229530">
    <property type="protein sequence ID" value="CAG6544004.1"/>
    <property type="molecule type" value="Transcribed_RNA"/>
</dbReference>
<name>A0A8D8I1W1_CULPI</name>
<feature type="transmembrane region" description="Helical" evidence="1">
    <location>
        <begin position="85"/>
        <end position="118"/>
    </location>
</feature>
<proteinExistence type="predicted"/>
<dbReference type="EMBL" id="HBUE01336311">
    <property type="protein sequence ID" value="CAG6596139.1"/>
    <property type="molecule type" value="Transcribed_RNA"/>
</dbReference>
<evidence type="ECO:0000313" key="2">
    <source>
        <dbReference type="EMBL" id="CAG6544002.1"/>
    </source>
</evidence>
<dbReference type="EMBL" id="HBUE01336313">
    <property type="protein sequence ID" value="CAG6596140.1"/>
    <property type="molecule type" value="Transcribed_RNA"/>
</dbReference>
<accession>A0A8D8I1W1</accession>
<dbReference type="EMBL" id="HBUE01229528">
    <property type="protein sequence ID" value="CAG6544003.1"/>
    <property type="molecule type" value="Transcribed_RNA"/>
</dbReference>
<keyword evidence="1" id="KW-1133">Transmembrane helix</keyword>
<dbReference type="EMBL" id="HBUE01336310">
    <property type="protein sequence ID" value="CAG6596138.1"/>
    <property type="molecule type" value="Transcribed_RNA"/>
</dbReference>
<dbReference type="AlphaFoldDB" id="A0A8D8I1W1"/>
<keyword evidence="1" id="KW-0812">Transmembrane</keyword>
<dbReference type="EMBL" id="HBUE01075910">
    <property type="protein sequence ID" value="CAG6474983.1"/>
    <property type="molecule type" value="Transcribed_RNA"/>
</dbReference>
<organism evidence="2">
    <name type="scientific">Culex pipiens</name>
    <name type="common">House mosquito</name>
    <dbReference type="NCBI Taxonomy" id="7175"/>
    <lineage>
        <taxon>Eukaryota</taxon>
        <taxon>Metazoa</taxon>
        <taxon>Ecdysozoa</taxon>
        <taxon>Arthropoda</taxon>
        <taxon>Hexapoda</taxon>
        <taxon>Insecta</taxon>
        <taxon>Pterygota</taxon>
        <taxon>Neoptera</taxon>
        <taxon>Endopterygota</taxon>
        <taxon>Diptera</taxon>
        <taxon>Nematocera</taxon>
        <taxon>Culicoidea</taxon>
        <taxon>Culicidae</taxon>
        <taxon>Culicinae</taxon>
        <taxon>Culicini</taxon>
        <taxon>Culex</taxon>
        <taxon>Culex</taxon>
    </lineage>
</organism>
<reference evidence="2" key="1">
    <citation type="submission" date="2021-05" db="EMBL/GenBank/DDBJ databases">
        <authorList>
            <person name="Alioto T."/>
            <person name="Alioto T."/>
            <person name="Gomez Garrido J."/>
        </authorList>
    </citation>
    <scope>NUCLEOTIDE SEQUENCE</scope>
</reference>